<evidence type="ECO:0000313" key="2">
    <source>
        <dbReference type="EMBL" id="MBN7825814.1"/>
    </source>
</evidence>
<dbReference type="Pfam" id="PF03476">
    <property type="entry name" value="MOSC_N"/>
    <property type="match status" value="1"/>
</dbReference>
<proteinExistence type="predicted"/>
<dbReference type="GO" id="GO:0030170">
    <property type="term" value="F:pyridoxal phosphate binding"/>
    <property type="evidence" value="ECO:0007669"/>
    <property type="project" value="InterPro"/>
</dbReference>
<dbReference type="InterPro" id="IPR011037">
    <property type="entry name" value="Pyrv_Knase-like_insert_dom_sf"/>
</dbReference>
<dbReference type="InterPro" id="IPR005302">
    <property type="entry name" value="MoCF_Sase_C"/>
</dbReference>
<name>A0A939DN34_9ALTE</name>
<accession>A0A939DN34</accession>
<reference evidence="2" key="1">
    <citation type="submission" date="2021-03" db="EMBL/GenBank/DDBJ databases">
        <title>novel species isolated from a fishpond in China.</title>
        <authorList>
            <person name="Lu H."/>
            <person name="Cai Z."/>
        </authorList>
    </citation>
    <scope>NUCLEOTIDE SEQUENCE</scope>
    <source>
        <strain evidence="2">JCM 30855</strain>
    </source>
</reference>
<organism evidence="2 3">
    <name type="scientific">Bowmanella dokdonensis</name>
    <dbReference type="NCBI Taxonomy" id="751969"/>
    <lineage>
        <taxon>Bacteria</taxon>
        <taxon>Pseudomonadati</taxon>
        <taxon>Pseudomonadota</taxon>
        <taxon>Gammaproteobacteria</taxon>
        <taxon>Alteromonadales</taxon>
        <taxon>Alteromonadaceae</taxon>
        <taxon>Bowmanella</taxon>
    </lineage>
</organism>
<evidence type="ECO:0000313" key="3">
    <source>
        <dbReference type="Proteomes" id="UP000664654"/>
    </source>
</evidence>
<feature type="domain" description="MOSC" evidence="1">
    <location>
        <begin position="116"/>
        <end position="263"/>
    </location>
</feature>
<dbReference type="GO" id="GO:0003824">
    <property type="term" value="F:catalytic activity"/>
    <property type="evidence" value="ECO:0007669"/>
    <property type="project" value="InterPro"/>
</dbReference>
<keyword evidence="3" id="KW-1185">Reference proteome</keyword>
<sequence>MSMFLSQISIFPIKSTQGLRVSRSDVDSYGLSFDRRFMLADSKGRMLTGRALPKLVQVKAVPVRDGLRVCHPESADLLLRYDDFAHGGMATHVWKDEFEGLRTTDEADHWFSELLGRQCHLLYCGQTSVRFGAKAGVPLSFADGFPLLLISQASLEELNRRSAVASEMAQFRPNLVVSGTAPFAEDGWQRIRIGQVEFKLDCPCSRCIFTTRDPLTGDFLPDKEPLATLSKFRKDATGKINFGMNLIALNEGMIEEGMPIEVLQTRTAEVYKES</sequence>
<dbReference type="SUPFAM" id="SSF50800">
    <property type="entry name" value="PK beta-barrel domain-like"/>
    <property type="match status" value="1"/>
</dbReference>
<comment type="caution">
    <text evidence="2">The sequence shown here is derived from an EMBL/GenBank/DDBJ whole genome shotgun (WGS) entry which is preliminary data.</text>
</comment>
<dbReference type="AlphaFoldDB" id="A0A939DN34"/>
<dbReference type="GO" id="GO:0030151">
    <property type="term" value="F:molybdenum ion binding"/>
    <property type="evidence" value="ECO:0007669"/>
    <property type="project" value="InterPro"/>
</dbReference>
<evidence type="ECO:0000259" key="1">
    <source>
        <dbReference type="PROSITE" id="PS51340"/>
    </source>
</evidence>
<dbReference type="InterPro" id="IPR005303">
    <property type="entry name" value="MOCOS_middle"/>
</dbReference>
<dbReference type="EMBL" id="JAFKCV010000005">
    <property type="protein sequence ID" value="MBN7825814.1"/>
    <property type="molecule type" value="Genomic_DNA"/>
</dbReference>
<dbReference type="Pfam" id="PF03473">
    <property type="entry name" value="MOSC"/>
    <property type="match status" value="1"/>
</dbReference>
<dbReference type="PANTHER" id="PTHR14237:SF19">
    <property type="entry name" value="MITOCHONDRIAL AMIDOXIME REDUCING COMPONENT 1"/>
    <property type="match status" value="1"/>
</dbReference>
<gene>
    <name evidence="2" type="ORF">J0A66_11310</name>
</gene>
<dbReference type="Proteomes" id="UP000664654">
    <property type="component" value="Unassembled WGS sequence"/>
</dbReference>
<protein>
    <submittedName>
        <fullName evidence="2">MOSC domain-containing protein</fullName>
    </submittedName>
</protein>
<dbReference type="RefSeq" id="WP_206573922.1">
    <property type="nucleotide sequence ID" value="NZ_JAFKCV010000005.1"/>
</dbReference>
<dbReference type="PANTHER" id="PTHR14237">
    <property type="entry name" value="MOLYBDOPTERIN COFACTOR SULFURASE MOSC"/>
    <property type="match status" value="1"/>
</dbReference>
<dbReference type="PROSITE" id="PS51340">
    <property type="entry name" value="MOSC"/>
    <property type="match status" value="1"/>
</dbReference>
<dbReference type="SUPFAM" id="SSF141673">
    <property type="entry name" value="MOSC N-terminal domain-like"/>
    <property type="match status" value="1"/>
</dbReference>